<dbReference type="InterPro" id="IPR028082">
    <property type="entry name" value="Peripla_BP_I"/>
</dbReference>
<keyword evidence="3" id="KW-0732">Signal</keyword>
<dbReference type="Proteomes" id="UP000510822">
    <property type="component" value="Chromosome"/>
</dbReference>
<feature type="domain" description="Periplasmic binding protein" evidence="4">
    <location>
        <begin position="132"/>
        <end position="295"/>
    </location>
</feature>
<gene>
    <name evidence="5" type="ORF">HZU75_08130</name>
</gene>
<evidence type="ECO:0000256" key="3">
    <source>
        <dbReference type="ARBA" id="ARBA00022729"/>
    </source>
</evidence>
<evidence type="ECO:0000259" key="4">
    <source>
        <dbReference type="Pfam" id="PF13407"/>
    </source>
</evidence>
<dbReference type="KEGG" id="cfon:HZU75_08130"/>
<dbReference type="Pfam" id="PF13407">
    <property type="entry name" value="Peripla_BP_4"/>
    <property type="match status" value="1"/>
</dbReference>
<dbReference type="GO" id="GO:0030246">
    <property type="term" value="F:carbohydrate binding"/>
    <property type="evidence" value="ECO:0007669"/>
    <property type="project" value="UniProtKB-ARBA"/>
</dbReference>
<name>A0A7D5V9N4_9NEIS</name>
<proteinExistence type="inferred from homology"/>
<dbReference type="GO" id="GO:0030313">
    <property type="term" value="C:cell envelope"/>
    <property type="evidence" value="ECO:0007669"/>
    <property type="project" value="UniProtKB-SubCell"/>
</dbReference>
<comment type="subcellular location">
    <subcellularLocation>
        <location evidence="1">Cell envelope</location>
    </subcellularLocation>
</comment>
<evidence type="ECO:0000313" key="5">
    <source>
        <dbReference type="EMBL" id="QLI81498.1"/>
    </source>
</evidence>
<comment type="similarity">
    <text evidence="2">Belongs to the bacterial solute-binding protein 2 family.</text>
</comment>
<protein>
    <submittedName>
        <fullName evidence="5">ABC transporter substrate-binding protein</fullName>
    </submittedName>
</protein>
<evidence type="ECO:0000256" key="2">
    <source>
        <dbReference type="ARBA" id="ARBA00007639"/>
    </source>
</evidence>
<dbReference type="Gene3D" id="3.40.50.2300">
    <property type="match status" value="2"/>
</dbReference>
<dbReference type="InterPro" id="IPR025997">
    <property type="entry name" value="SBP_2_dom"/>
</dbReference>
<evidence type="ECO:0000256" key="1">
    <source>
        <dbReference type="ARBA" id="ARBA00004196"/>
    </source>
</evidence>
<dbReference type="PANTHER" id="PTHR46847:SF2">
    <property type="entry name" value="ABC TRANSPORTER SUGAR-BINDING PROTEIN"/>
    <property type="match status" value="1"/>
</dbReference>
<dbReference type="PANTHER" id="PTHR46847">
    <property type="entry name" value="D-ALLOSE-BINDING PERIPLASMIC PROTEIN-RELATED"/>
    <property type="match status" value="1"/>
</dbReference>
<sequence>MAAWLVAASAWAVSVTFINPGKHDELFWQTSSSAMQAAALQLGFKLEVSYAERSPLRALEIARLLAARPAAQQPDVVIFSNDQGTGPELLQIFANTRTHCFMAYSTLYTADERKRGGEPRGKYPNWLGSLVPDAEVAGYLVAKQLLAQGRRAGLQGGDGRLQVIALAGDRSTPSSIRRNRGLQRAVAESSDAVLRQMVYANWQLAKATEQSSWLYERYPEARLIWSGSDIMAFGAMQSWQARGGVVGKTAVFSAFNTSPEAMQAIGDGRLSALAGGHFMAGAWSLVLIYDYLHGRDFAGEGLEMEAPMFGLITPELARQYQRRFGAQNFGSIDFRRYSRWHHPALLHYPFTLQSWLK</sequence>
<dbReference type="RefSeq" id="WP_180308623.1">
    <property type="nucleotide sequence ID" value="NZ_CP058952.1"/>
</dbReference>
<dbReference type="EMBL" id="CP058952">
    <property type="protein sequence ID" value="QLI81498.1"/>
    <property type="molecule type" value="Genomic_DNA"/>
</dbReference>
<reference evidence="5 6" key="1">
    <citation type="journal article" date="2016" name="Int. J. Syst. Evol. Microbiol.">
        <title>Chitinibacter fontanus sp. nov., isolated from a spring.</title>
        <authorList>
            <person name="Sheu S.Y."/>
            <person name="Li Y.S."/>
            <person name="Young C.C."/>
            <person name="Chen W.M."/>
        </authorList>
    </citation>
    <scope>NUCLEOTIDE SEQUENCE [LARGE SCALE GENOMIC DNA]</scope>
    <source>
        <strain evidence="5 6">STM-7</strain>
    </source>
</reference>
<keyword evidence="6" id="KW-1185">Reference proteome</keyword>
<dbReference type="SUPFAM" id="SSF53822">
    <property type="entry name" value="Periplasmic binding protein-like I"/>
    <property type="match status" value="1"/>
</dbReference>
<evidence type="ECO:0000313" key="6">
    <source>
        <dbReference type="Proteomes" id="UP000510822"/>
    </source>
</evidence>
<organism evidence="5 6">
    <name type="scientific">Chitinibacter fontanus</name>
    <dbReference type="NCBI Taxonomy" id="1737446"/>
    <lineage>
        <taxon>Bacteria</taxon>
        <taxon>Pseudomonadati</taxon>
        <taxon>Pseudomonadota</taxon>
        <taxon>Betaproteobacteria</taxon>
        <taxon>Neisseriales</taxon>
        <taxon>Chitinibacteraceae</taxon>
        <taxon>Chitinibacter</taxon>
    </lineage>
</organism>
<dbReference type="AlphaFoldDB" id="A0A7D5V9N4"/>
<accession>A0A7D5V9N4</accession>
<dbReference type="CDD" id="cd06324">
    <property type="entry name" value="PBP1_ABC_sugar_binding-like"/>
    <property type="match status" value="1"/>
</dbReference>